<evidence type="ECO:0000256" key="5">
    <source>
        <dbReference type="SAM" id="MobiDB-lite"/>
    </source>
</evidence>
<dbReference type="PANTHER" id="PTHR11319:SF35">
    <property type="entry name" value="OUTER MEMBRANE PROTEIN PMPC-RELATED"/>
    <property type="match status" value="1"/>
</dbReference>
<dbReference type="InterPro" id="IPR014756">
    <property type="entry name" value="Ig_E-set"/>
</dbReference>
<feature type="repeat" description="FG-GAP" evidence="4">
    <location>
        <begin position="388"/>
        <end position="447"/>
    </location>
</feature>
<dbReference type="Gene3D" id="2.130.10.130">
    <property type="entry name" value="Integrin alpha, N-terminal"/>
    <property type="match status" value="4"/>
</dbReference>
<keyword evidence="1 7" id="KW-0732">Signal</keyword>
<dbReference type="InterPro" id="IPR013519">
    <property type="entry name" value="Int_alpha_beta-p"/>
</dbReference>
<feature type="region of interest" description="Disordered" evidence="5">
    <location>
        <begin position="2587"/>
        <end position="2795"/>
    </location>
</feature>
<evidence type="ECO:0000256" key="3">
    <source>
        <dbReference type="ARBA" id="ARBA00023180"/>
    </source>
</evidence>
<sequence length="3105" mass="315411">MRLSSRVGGRFCAPTLLFLVAFRLAAAVSVEEASLTGTIGTYTTQLNAYSMPLAGNKGKAVAAMDIDGDGHPELLLGFPLSAPGSPAVAALTIDDTATIEDAVFAVDNMLGTNAGAALAPMPGFLVYSAAQDAWLPVLLFAAPGPGVPVAAEGRICVAVMDPGTKQALSSDCFDPSNELVPAGSKFHNGGSTALAYLGDIDGDGRSGEFAFAGTCSGATGGCVFVGWLNAEAELERIETVHLGKGALTEGAMFGTPVSFGLGLNLVRRRNGDGITVLAVGDPDMTVGGVNYGAILLLRLDSGANVVSASAITPGSLWEPGQDLQFNSGFGAAVATTGFFEDSSQATMWVGAPRYSLFNTEEGALVYIVIDNPESESPSVSKSRLLSASSLFSSGISAQAGGRLGTSLFAAGDVAGDGSPSELLIGAPGTSITGTVFVSTFARSLQAQFLVAEAVLSDSSWEQSGAPRLQLGINPAPATLNPAGGGGGQALALRVPESVALNLTTSEIHINGKPCVSTIAAPATWWNGRGVLCRDPPTGTTDLAVTIKLVVDGTTARVTGGAHFATFSQSTAETRVHSTVTPGGGGALGSSEVPEGAGLGTSAAFLGDMLQTGTPNSVAVGMPLTQDGGRVVIASLVRYNLPENSVGNDDMSDDVLGLETEAFAAAWERGVSGTGQVQQYSVLKSDTTGMPLGLVSAGDAFGASITRVAEPTLGLSPTSLSATLAVGAPGDDTSAANAGCVHLIAVARPALAVLATAKIAGGSGAVGALAGIGSGARFGSAMAAGVTSGRERLVVGADGHLSGAGAVFVLTVDALGSVETAQMLAPTAAQAGEFGAAVALTDVNGDGAADIIVGSPGCQSGIGCVTVILSAGAAFGGGSNFTATPLMAGVAPNVAESMSGGFGTAVSAFDLDGDGLMEVFVGSAPVSSAAKSAEVNVLWLSATGSVRAASTLTGTKFQLPSSSHDMAFGASLAWLADLNDGGHAAELLIGDPGLYNDLGQEAGGFVVLSAGAFPDQTQPTFSSTDMVLHSADSGAGGIPQSGGTLVISGENMTFPLGAAVSFHAKLGGVPCDAVWVTADGKTLVCEANPGYGVLPITVDADELLIPTSGAPLYAHYAAPVLTSIGSVLPVSSLPQSGSLTESLVISGSNLVSSNLGTSSGLSLMIGTTPCPSVVRSSAGTLITCSVIPPGYGGPLEVRLLLPGGQTSNALYVSYAPAVLTGISPSTFSPTAQGFGSASIFGTGLGPDANVSQTLTLAGNPCLDLVWHSSTHIECRNFSLQGFSGHDVELSQGGSLAQGGADLFSYVPAPLVVGAIPVVVPSAGGTNITFFASGLGQGTIAKIELGSTPCLAWGLVDAFQGWCTTPPGSGKGVYITVTTESQLKRASLRPLLDYAAPTVGAIDPSLASSNPERKYTFRITGTNFGPGGASLGQVRVGGVDCAPAEYVSDTEITCHNVSAPWASSTVSVTIDGQTGTSSTAFAFLPPTLVTAVSPSVGPTGGGTNLRIEGQGFGNLTAVFVGGVQCQSFSRESSFIAHCVSPPGTGAGKAVRVETATNGPAESVAFSYAKPALSGLARSWPVGAAAEAQTFAGEAAIDVTVKAVNMGTNASAISRAGLRAGAWEVTCGALAVTHRNSSNQQIEGLRCTGLNLTAAPAAGVVQVVAFAEVSGQGGISSNALPVLGRPQVATIVPSMMLPTLGGNNITIFGSLFGAHATDLTAVRVGDALAKVVAHVSDTELIVRVPPGIGVNVPVTVQTRGGLQSMSIGAKVSYAPPEIDFVEPDYLIAGSTEQVLVITVMNAGQDPNAPIEASVDNVACMTVFLDVHASAIECLLADTFPFGVVSKTLVVAVSVAGQRSQPMNIELIGQPSVLLVNPSTAPTQGMGSALAAPVIVVGTNFGRQASDVVSVTVGGVPSPRVEWFSDTKLHIAVAPGTGSSAPVVVTTRGGLSNAPLPLFGYAAAEVTSISPSYAVEGNQSLDFVVTGSNFGNSQADVSGITVGEQPCARALWVSPTTVRCIGVNASSFSSSSVTVTVGGVEGLRNSFLERVPAPAIRTVSPKVAEVGATVLILGSGFGYARSDIKEVSVAREPCTAVSHEGPTAVICTMPPVAQWLRASATEDPSLLGNLDVVVTTRGGLRSEAGKVSYAGAGVPLAVAPSFVRGWREVDQTGTIEATWAFPDDNPNDATAAVTGFSFEMAKVGSTMDSTGAIASSIANNVLLAGLRDAPKTTADGMVLYSHTLAAIQVKPVLIRVRAENPTGPGPWSNWTEPIPANCRESQYLTTQLDSSEWVCADCPAGAYCGGTKALSLTGRRGYWRVPWSPAGIGFRKCPQESACRGFDPSDARTPSVGNVTASQARRRSLQSGVQQRTLDDLLGQLSPPTAVPHSSLGNKSSDEGCETGYTGILCAECADGYARQGQYKCGACADTVLVLVGFVAAAVVVCIVIGVLIFGALQTGRALQQGGQPKSTMPAVKIVMSHMQTIAIAATLTLRWPASVSGLFGALAVASSVSTDVLRLECVFPQLREQFGSTLASSFFARAAVMLALPIILILLSLAFWVVVAPLVRPCMMSCWCGRLLYGVRGRTPDPETGVAGEASPKPAGPSHGAIAAATTADPEHGSSPSDGHAGSGKWTAAAPQARGLDSDVRSKAPGQPRRSWGASWAEFDASVVSGPQQRSAQASLSRRVNATSHHSDTSAISRARGMAEPDDARKARASLVPDLPTGTVEGLGSAAKRAGSVTPAWSHDAPATGRPSAGRRSTDSKHAAGESRPVAEADPARPAPLSKGQDLEPAADPAAPSVARHLHLTIRDKLVIAAIIVCFTMHMSVTQMSLSLMTCSTVTYQGELPPGTSTSSSQVKDTSCAGHDPSRRLSVELGICCNNPRSQIFMFGMGVPGVIVYAFGIPLSAAAVLFWRRNQLDSDDRTRAVLGFLYLGFKPKAFFWESITMVRKALVATIAVLLAPTGSANQTYASLLVVFLLTVAHLIVQPYQAAELNRLELLALVAAFLTFECGLYLTDPGVADAMAELATVAIFAINIAFLCLALFTITRSAADDFGITKRLASVAPKGEEDDEEEEPATSGDEQAGSPRAAASGKRAIEDADAGPA</sequence>
<feature type="compositionally biased region" description="Polar residues" evidence="5">
    <location>
        <begin position="2670"/>
        <end position="2697"/>
    </location>
</feature>
<dbReference type="Gene3D" id="2.60.40.10">
    <property type="entry name" value="Immunoglobulins"/>
    <property type="match status" value="7"/>
</dbReference>
<feature type="domain" description="IPT/TIG" evidence="8">
    <location>
        <begin position="1682"/>
        <end position="1766"/>
    </location>
</feature>
<dbReference type="CDD" id="cd00603">
    <property type="entry name" value="IPT_PCSR"/>
    <property type="match status" value="3"/>
</dbReference>
<keyword evidence="3" id="KW-0325">Glycoprotein</keyword>
<proteinExistence type="predicted"/>
<keyword evidence="10" id="KW-1185">Reference proteome</keyword>
<keyword evidence="6" id="KW-0812">Transmembrane</keyword>
<evidence type="ECO:0000256" key="4">
    <source>
        <dbReference type="PROSITE-ProRule" id="PRU00803"/>
    </source>
</evidence>
<dbReference type="Pfam" id="PF01833">
    <property type="entry name" value="TIG"/>
    <property type="match status" value="7"/>
</dbReference>
<evidence type="ECO:0000256" key="2">
    <source>
        <dbReference type="ARBA" id="ARBA00022737"/>
    </source>
</evidence>
<evidence type="ECO:0000313" key="9">
    <source>
        <dbReference type="EMBL" id="KAA0156435.1"/>
    </source>
</evidence>
<organism evidence="9 10">
    <name type="scientific">Cafeteria roenbergensis</name>
    <name type="common">Marine flagellate</name>
    <dbReference type="NCBI Taxonomy" id="33653"/>
    <lineage>
        <taxon>Eukaryota</taxon>
        <taxon>Sar</taxon>
        <taxon>Stramenopiles</taxon>
        <taxon>Bigyra</taxon>
        <taxon>Opalozoa</taxon>
        <taxon>Bicosoecida</taxon>
        <taxon>Cafeteriaceae</taxon>
        <taxon>Cafeteria</taxon>
    </lineage>
</organism>
<feature type="transmembrane region" description="Helical" evidence="6">
    <location>
        <begin position="2428"/>
        <end position="2450"/>
    </location>
</feature>
<name>A0A5A8CTI8_CAFRO</name>
<feature type="transmembrane region" description="Helical" evidence="6">
    <location>
        <begin position="2535"/>
        <end position="2560"/>
    </location>
</feature>
<dbReference type="InterPro" id="IPR002909">
    <property type="entry name" value="IPT_dom"/>
</dbReference>
<evidence type="ECO:0000256" key="7">
    <source>
        <dbReference type="SAM" id="SignalP"/>
    </source>
</evidence>
<dbReference type="SUPFAM" id="SSF69318">
    <property type="entry name" value="Integrin alpha N-terminal domain"/>
    <property type="match status" value="3"/>
</dbReference>
<feature type="domain" description="IPT/TIG" evidence="8">
    <location>
        <begin position="1772"/>
        <end position="1864"/>
    </location>
</feature>
<dbReference type="SMART" id="SM00429">
    <property type="entry name" value="IPT"/>
    <property type="match status" value="3"/>
</dbReference>
<feature type="signal peptide" evidence="7">
    <location>
        <begin position="1"/>
        <end position="27"/>
    </location>
</feature>
<evidence type="ECO:0000259" key="8">
    <source>
        <dbReference type="SMART" id="SM00429"/>
    </source>
</evidence>
<accession>A0A5A8CTI8</accession>
<feature type="transmembrane region" description="Helical" evidence="6">
    <location>
        <begin position="2885"/>
        <end position="2912"/>
    </location>
</feature>
<feature type="domain" description="IPT/TIG" evidence="8">
    <location>
        <begin position="1484"/>
        <end position="1566"/>
    </location>
</feature>
<dbReference type="Pfam" id="PF01839">
    <property type="entry name" value="FG-GAP"/>
    <property type="match status" value="1"/>
</dbReference>
<dbReference type="InterPro" id="IPR013517">
    <property type="entry name" value="FG-GAP"/>
</dbReference>
<keyword evidence="6" id="KW-0472">Membrane</keyword>
<protein>
    <recommendedName>
        <fullName evidence="8">IPT/TIG domain-containing protein</fullName>
    </recommendedName>
</protein>
<dbReference type="PANTHER" id="PTHR11319">
    <property type="entry name" value="G PROTEIN-COUPLED RECEPTOR-RELATED"/>
    <property type="match status" value="1"/>
</dbReference>
<evidence type="ECO:0000256" key="1">
    <source>
        <dbReference type="ARBA" id="ARBA00022729"/>
    </source>
</evidence>
<feature type="compositionally biased region" description="Basic and acidic residues" evidence="5">
    <location>
        <begin position="2757"/>
        <end position="2776"/>
    </location>
</feature>
<feature type="transmembrane region" description="Helical" evidence="6">
    <location>
        <begin position="2996"/>
        <end position="3014"/>
    </location>
</feature>
<dbReference type="CDD" id="cd00102">
    <property type="entry name" value="IPT"/>
    <property type="match status" value="1"/>
</dbReference>
<reference evidence="9 10" key="1">
    <citation type="submission" date="2019-07" db="EMBL/GenBank/DDBJ databases">
        <title>Genomes of Cafeteria roenbergensis.</title>
        <authorList>
            <person name="Fischer M.G."/>
            <person name="Hackl T."/>
            <person name="Roman M."/>
        </authorList>
    </citation>
    <scope>NUCLEOTIDE SEQUENCE [LARGE SCALE GENOMIC DNA]</scope>
    <source>
        <strain evidence="9 10">BVI</strain>
    </source>
</reference>
<dbReference type="SUPFAM" id="SSF81296">
    <property type="entry name" value="E set domains"/>
    <property type="match status" value="7"/>
</dbReference>
<evidence type="ECO:0000256" key="6">
    <source>
        <dbReference type="SAM" id="Phobius"/>
    </source>
</evidence>
<dbReference type="PROSITE" id="PS51470">
    <property type="entry name" value="FG_GAP"/>
    <property type="match status" value="1"/>
</dbReference>
<dbReference type="Proteomes" id="UP000323011">
    <property type="component" value="Unassembled WGS sequence"/>
</dbReference>
<dbReference type="InterPro" id="IPR028994">
    <property type="entry name" value="Integrin_alpha_N"/>
</dbReference>
<feature type="compositionally biased region" description="Basic and acidic residues" evidence="5">
    <location>
        <begin position="2702"/>
        <end position="2711"/>
    </location>
</feature>
<dbReference type="SMART" id="SM00191">
    <property type="entry name" value="Int_alpha"/>
    <property type="match status" value="9"/>
</dbReference>
<gene>
    <name evidence="9" type="ORF">FNF29_01227</name>
</gene>
<feature type="transmembrane region" description="Helical" evidence="6">
    <location>
        <begin position="2966"/>
        <end position="2984"/>
    </location>
</feature>
<feature type="transmembrane region" description="Helical" evidence="6">
    <location>
        <begin position="3026"/>
        <end position="3046"/>
    </location>
</feature>
<dbReference type="EMBL" id="VLTN01000004">
    <property type="protein sequence ID" value="KAA0156435.1"/>
    <property type="molecule type" value="Genomic_DNA"/>
</dbReference>
<feature type="chain" id="PRO_5022851448" description="IPT/TIG domain-containing protein" evidence="7">
    <location>
        <begin position="28"/>
        <end position="3105"/>
    </location>
</feature>
<keyword evidence="2" id="KW-0677">Repeat</keyword>
<comment type="caution">
    <text evidence="9">The sequence shown here is derived from an EMBL/GenBank/DDBJ whole genome shotgun (WGS) entry which is preliminary data.</text>
</comment>
<keyword evidence="6" id="KW-1133">Transmembrane helix</keyword>
<dbReference type="InterPro" id="IPR013783">
    <property type="entry name" value="Ig-like_fold"/>
</dbReference>
<feature type="region of interest" description="Disordered" evidence="5">
    <location>
        <begin position="3062"/>
        <end position="3105"/>
    </location>
</feature>
<evidence type="ECO:0000313" key="10">
    <source>
        <dbReference type="Proteomes" id="UP000323011"/>
    </source>
</evidence>